<feature type="domain" description="EF-hand" evidence="5">
    <location>
        <begin position="175"/>
        <end position="210"/>
    </location>
</feature>
<dbReference type="SUPFAM" id="SSF47473">
    <property type="entry name" value="EF-hand"/>
    <property type="match status" value="1"/>
</dbReference>
<reference evidence="6 7" key="1">
    <citation type="submission" date="2023-02" db="EMBL/GenBank/DDBJ databases">
        <title>Genome sequence of Sphingomonas naphthae.</title>
        <authorList>
            <person name="Kim S."/>
            <person name="Heo J."/>
            <person name="Kwon S.-W."/>
        </authorList>
    </citation>
    <scope>NUCLEOTIDE SEQUENCE [LARGE SCALE GENOMIC DNA]</scope>
    <source>
        <strain evidence="6 7">KACC 18716</strain>
    </source>
</reference>
<proteinExistence type="predicted"/>
<dbReference type="Pfam" id="PF13499">
    <property type="entry name" value="EF-hand_7"/>
    <property type="match status" value="1"/>
</dbReference>
<dbReference type="PANTHER" id="PTHR10827">
    <property type="entry name" value="RETICULOCALBIN"/>
    <property type="match status" value="1"/>
</dbReference>
<feature type="region of interest" description="Disordered" evidence="3">
    <location>
        <begin position="127"/>
        <end position="176"/>
    </location>
</feature>
<evidence type="ECO:0000256" key="2">
    <source>
        <dbReference type="ARBA" id="ARBA00022737"/>
    </source>
</evidence>
<accession>A0ABY7TKE9</accession>
<feature type="signal peptide" evidence="4">
    <location>
        <begin position="1"/>
        <end position="20"/>
    </location>
</feature>
<dbReference type="RefSeq" id="WP_273687632.1">
    <property type="nucleotide sequence ID" value="NZ_CP117411.1"/>
</dbReference>
<sequence length="253" mass="26967">MRNPYLFATAALVVAGAACAVAPAKDAQAPDQPGMKRIERRMIVKGPDTLAEAETRAKAMFAQADTNKDGVVTREEAEAPMIAFRARMDADRKEMAAKRFDALDTNKDGQLSRDEYVAGVQTRMVMRMGGPGDMPPPPPPPGAPTPPPPPGKAMAGGAMPPPPPPGAPDMPPPPHEGMMMMAMFDRIDADKDGKVTEAEAVAAARARFAKIDTDGDGKLSEAERMAARPMQVHIMRRDLRGDAPPPPPTPPMM</sequence>
<evidence type="ECO:0000313" key="6">
    <source>
        <dbReference type="EMBL" id="WCT73425.1"/>
    </source>
</evidence>
<dbReference type="EMBL" id="CP117411">
    <property type="protein sequence ID" value="WCT73425.1"/>
    <property type="molecule type" value="Genomic_DNA"/>
</dbReference>
<feature type="compositionally biased region" description="Pro residues" evidence="3">
    <location>
        <begin position="133"/>
        <end position="151"/>
    </location>
</feature>
<feature type="chain" id="PRO_5045307773" evidence="4">
    <location>
        <begin position="21"/>
        <end position="253"/>
    </location>
</feature>
<dbReference type="InterPro" id="IPR011992">
    <property type="entry name" value="EF-hand-dom_pair"/>
</dbReference>
<organism evidence="6 7">
    <name type="scientific">Sphingomonas naphthae</name>
    <dbReference type="NCBI Taxonomy" id="1813468"/>
    <lineage>
        <taxon>Bacteria</taxon>
        <taxon>Pseudomonadati</taxon>
        <taxon>Pseudomonadota</taxon>
        <taxon>Alphaproteobacteria</taxon>
        <taxon>Sphingomonadales</taxon>
        <taxon>Sphingomonadaceae</taxon>
        <taxon>Sphingomonas</taxon>
    </lineage>
</organism>
<keyword evidence="7" id="KW-1185">Reference proteome</keyword>
<dbReference type="PROSITE" id="PS51257">
    <property type="entry name" value="PROKAR_LIPOPROTEIN"/>
    <property type="match status" value="1"/>
</dbReference>
<keyword evidence="1" id="KW-0479">Metal-binding</keyword>
<evidence type="ECO:0000313" key="7">
    <source>
        <dbReference type="Proteomes" id="UP001220395"/>
    </source>
</evidence>
<evidence type="ECO:0000256" key="4">
    <source>
        <dbReference type="SAM" id="SignalP"/>
    </source>
</evidence>
<feature type="domain" description="EF-hand" evidence="5">
    <location>
        <begin position="91"/>
        <end position="126"/>
    </location>
</feature>
<dbReference type="Gene3D" id="1.10.238.10">
    <property type="entry name" value="EF-hand"/>
    <property type="match status" value="3"/>
</dbReference>
<evidence type="ECO:0000259" key="5">
    <source>
        <dbReference type="PROSITE" id="PS50222"/>
    </source>
</evidence>
<evidence type="ECO:0000256" key="3">
    <source>
        <dbReference type="SAM" id="MobiDB-lite"/>
    </source>
</evidence>
<dbReference type="PROSITE" id="PS50222">
    <property type="entry name" value="EF_HAND_2"/>
    <property type="match status" value="3"/>
</dbReference>
<dbReference type="PANTHER" id="PTHR10827:SF98">
    <property type="entry name" value="45 KDA CALCIUM-BINDING PROTEIN"/>
    <property type="match status" value="1"/>
</dbReference>
<dbReference type="Pfam" id="PF13202">
    <property type="entry name" value="EF-hand_5"/>
    <property type="match status" value="2"/>
</dbReference>
<dbReference type="InterPro" id="IPR018247">
    <property type="entry name" value="EF_Hand_1_Ca_BS"/>
</dbReference>
<dbReference type="Proteomes" id="UP001220395">
    <property type="component" value="Chromosome"/>
</dbReference>
<feature type="domain" description="EF-hand" evidence="5">
    <location>
        <begin position="52"/>
        <end position="87"/>
    </location>
</feature>
<protein>
    <submittedName>
        <fullName evidence="6">EF-hand domain-containing protein</fullName>
    </submittedName>
</protein>
<dbReference type="PROSITE" id="PS00018">
    <property type="entry name" value="EF_HAND_1"/>
    <property type="match status" value="1"/>
</dbReference>
<feature type="compositionally biased region" description="Pro residues" evidence="3">
    <location>
        <begin position="159"/>
        <end position="175"/>
    </location>
</feature>
<dbReference type="SMART" id="SM00054">
    <property type="entry name" value="EFh"/>
    <property type="match status" value="3"/>
</dbReference>
<dbReference type="InterPro" id="IPR002048">
    <property type="entry name" value="EF_hand_dom"/>
</dbReference>
<gene>
    <name evidence="6" type="ORF">PQ455_17745</name>
</gene>
<keyword evidence="2" id="KW-0677">Repeat</keyword>
<keyword evidence="4" id="KW-0732">Signal</keyword>
<evidence type="ECO:0000256" key="1">
    <source>
        <dbReference type="ARBA" id="ARBA00022723"/>
    </source>
</evidence>
<name>A0ABY7TKE9_9SPHN</name>